<comment type="catalytic activity">
    <reaction evidence="7">
        <text>L-seryl-[protein] + ATP = O-phospho-L-seryl-[protein] + ADP + H(+)</text>
        <dbReference type="Rhea" id="RHEA:17989"/>
        <dbReference type="Rhea" id="RHEA-COMP:9863"/>
        <dbReference type="Rhea" id="RHEA-COMP:11604"/>
        <dbReference type="ChEBI" id="CHEBI:15378"/>
        <dbReference type="ChEBI" id="CHEBI:29999"/>
        <dbReference type="ChEBI" id="CHEBI:30616"/>
        <dbReference type="ChEBI" id="CHEBI:83421"/>
        <dbReference type="ChEBI" id="CHEBI:456216"/>
        <dbReference type="EC" id="2.7.11.1"/>
    </reaction>
</comment>
<protein>
    <recommendedName>
        <fullName evidence="2">non-specific serine/threonine protein kinase</fullName>
        <ecNumber evidence="2">2.7.11.1</ecNumber>
    </recommendedName>
</protein>
<keyword evidence="5" id="KW-0675">Receptor</keyword>
<dbReference type="PANTHER" id="PTHR32444:SF236">
    <property type="entry name" value="D-MANNOSE BINDING LECTIN FAMILY PROTEIN, EXPRESSED"/>
    <property type="match status" value="1"/>
</dbReference>
<dbReference type="InterPro" id="IPR036426">
    <property type="entry name" value="Bulb-type_lectin_dom_sf"/>
</dbReference>
<feature type="transmembrane region" description="Helical" evidence="8">
    <location>
        <begin position="48"/>
        <end position="70"/>
    </location>
</feature>
<dbReference type="EMBL" id="CM000765">
    <property type="protein sequence ID" value="OQU82404.1"/>
    <property type="molecule type" value="Genomic_DNA"/>
</dbReference>
<evidence type="ECO:0000256" key="4">
    <source>
        <dbReference type="ARBA" id="ARBA00023157"/>
    </source>
</evidence>
<evidence type="ECO:0000256" key="2">
    <source>
        <dbReference type="ARBA" id="ARBA00012513"/>
    </source>
</evidence>
<dbReference type="FunFam" id="2.90.10.10:FF:000005">
    <property type="entry name" value="G-type lectin S-receptor-like serine/threonine-protein kinase"/>
    <property type="match status" value="1"/>
</dbReference>
<evidence type="ECO:0000256" key="8">
    <source>
        <dbReference type="SAM" id="Phobius"/>
    </source>
</evidence>
<name>A0A1Z5RF80_SORBI</name>
<accession>A0A1Z5RF80</accession>
<dbReference type="SUPFAM" id="SSF51110">
    <property type="entry name" value="alpha-D-mannose-specific plant lectins"/>
    <property type="match status" value="1"/>
</dbReference>
<dbReference type="PROSITE" id="PS50948">
    <property type="entry name" value="PAN"/>
    <property type="match status" value="1"/>
</dbReference>
<dbReference type="Pfam" id="PF01453">
    <property type="entry name" value="B_lectin"/>
    <property type="match status" value="1"/>
</dbReference>
<dbReference type="STRING" id="4558.A0A1Z5RF80"/>
<keyword evidence="8" id="KW-0812">Transmembrane</keyword>
<comment type="subcellular location">
    <subcellularLocation>
        <location evidence="1">Membrane</location>
        <topology evidence="1">Single-pass type I membrane protein</topology>
    </subcellularLocation>
</comment>
<keyword evidence="4" id="KW-1015">Disulfide bond</keyword>
<evidence type="ECO:0000256" key="7">
    <source>
        <dbReference type="ARBA" id="ARBA00048679"/>
    </source>
</evidence>
<dbReference type="GO" id="GO:0016020">
    <property type="term" value="C:membrane"/>
    <property type="evidence" value="ECO:0007669"/>
    <property type="project" value="UniProtKB-SubCell"/>
</dbReference>
<dbReference type="OMA" id="EECNTRL"/>
<dbReference type="eggNOG" id="ENOG502QQPF">
    <property type="taxonomic scope" value="Eukaryota"/>
</dbReference>
<dbReference type="InterPro" id="IPR000858">
    <property type="entry name" value="S_locus_glycoprot_dom"/>
</dbReference>
<dbReference type="Gene3D" id="1.10.510.10">
    <property type="entry name" value="Transferase(Phosphotransferase) domain 1"/>
    <property type="match status" value="1"/>
</dbReference>
<keyword evidence="8" id="KW-1133">Transmembrane helix</keyword>
<dbReference type="Gene3D" id="2.90.10.10">
    <property type="entry name" value="Bulb-type lectin domain"/>
    <property type="match status" value="1"/>
</dbReference>
<evidence type="ECO:0000256" key="6">
    <source>
        <dbReference type="ARBA" id="ARBA00047899"/>
    </source>
</evidence>
<gene>
    <name evidence="11" type="ORF">SORBI_3006G229901</name>
</gene>
<dbReference type="SMART" id="SM00108">
    <property type="entry name" value="B_lectin"/>
    <property type="match status" value="1"/>
</dbReference>
<organism evidence="11 12">
    <name type="scientific">Sorghum bicolor</name>
    <name type="common">Sorghum</name>
    <name type="synonym">Sorghum vulgare</name>
    <dbReference type="NCBI Taxonomy" id="4558"/>
    <lineage>
        <taxon>Eukaryota</taxon>
        <taxon>Viridiplantae</taxon>
        <taxon>Streptophyta</taxon>
        <taxon>Embryophyta</taxon>
        <taxon>Tracheophyta</taxon>
        <taxon>Spermatophyta</taxon>
        <taxon>Magnoliopsida</taxon>
        <taxon>Liliopsida</taxon>
        <taxon>Poales</taxon>
        <taxon>Poaceae</taxon>
        <taxon>PACMAD clade</taxon>
        <taxon>Panicoideae</taxon>
        <taxon>Andropogonodae</taxon>
        <taxon>Andropogoneae</taxon>
        <taxon>Sorghinae</taxon>
        <taxon>Sorghum</taxon>
    </lineage>
</organism>
<keyword evidence="12" id="KW-1185">Reference proteome</keyword>
<dbReference type="InterPro" id="IPR003609">
    <property type="entry name" value="Pan_app"/>
</dbReference>
<dbReference type="GO" id="GO:0051707">
    <property type="term" value="P:response to other organism"/>
    <property type="evidence" value="ECO:0007669"/>
    <property type="project" value="UniProtKB-ARBA"/>
</dbReference>
<evidence type="ECO:0000256" key="3">
    <source>
        <dbReference type="ARBA" id="ARBA00022729"/>
    </source>
</evidence>
<evidence type="ECO:0000313" key="12">
    <source>
        <dbReference type="Proteomes" id="UP000000768"/>
    </source>
</evidence>
<evidence type="ECO:0000313" key="11">
    <source>
        <dbReference type="EMBL" id="OQU82404.1"/>
    </source>
</evidence>
<feature type="domain" description="Bulb-type lectin" evidence="9">
    <location>
        <begin position="71"/>
        <end position="193"/>
    </location>
</feature>
<dbReference type="PROSITE" id="PS50927">
    <property type="entry name" value="BULB_LECTIN"/>
    <property type="match status" value="1"/>
</dbReference>
<dbReference type="InterPro" id="IPR001480">
    <property type="entry name" value="Bulb-type_lectin_dom"/>
</dbReference>
<dbReference type="GO" id="GO:0004674">
    <property type="term" value="F:protein serine/threonine kinase activity"/>
    <property type="evidence" value="ECO:0007669"/>
    <property type="project" value="UniProtKB-EC"/>
</dbReference>
<dbReference type="Pfam" id="PF00954">
    <property type="entry name" value="S_locus_glycop"/>
    <property type="match status" value="1"/>
</dbReference>
<evidence type="ECO:0000256" key="1">
    <source>
        <dbReference type="ARBA" id="ARBA00004479"/>
    </source>
</evidence>
<dbReference type="InterPro" id="IPR011009">
    <property type="entry name" value="Kinase-like_dom_sf"/>
</dbReference>
<keyword evidence="3" id="KW-0732">Signal</keyword>
<reference evidence="12" key="2">
    <citation type="journal article" date="2018" name="Plant J.">
        <title>The Sorghum bicolor reference genome: improved assembly, gene annotations, a transcriptome atlas, and signatures of genome organization.</title>
        <authorList>
            <person name="McCormick R.F."/>
            <person name="Truong S.K."/>
            <person name="Sreedasyam A."/>
            <person name="Jenkins J."/>
            <person name="Shu S."/>
            <person name="Sims D."/>
            <person name="Kennedy M."/>
            <person name="Amirebrahimi M."/>
            <person name="Weers B.D."/>
            <person name="McKinley B."/>
            <person name="Mattison A."/>
            <person name="Morishige D.T."/>
            <person name="Grimwood J."/>
            <person name="Schmutz J."/>
            <person name="Mullet J.E."/>
        </authorList>
    </citation>
    <scope>NUCLEOTIDE SEQUENCE [LARGE SCALE GENOMIC DNA]</scope>
    <source>
        <strain evidence="12">cv. BTx623</strain>
    </source>
</reference>
<dbReference type="InParanoid" id="A0A1Z5RF80"/>
<dbReference type="SMART" id="SM00473">
    <property type="entry name" value="PAN_AP"/>
    <property type="match status" value="1"/>
</dbReference>
<dbReference type="PANTHER" id="PTHR32444">
    <property type="entry name" value="BULB-TYPE LECTIN DOMAIN-CONTAINING PROTEIN"/>
    <property type="match status" value="1"/>
</dbReference>
<dbReference type="CDD" id="cd01098">
    <property type="entry name" value="PAN_AP_plant"/>
    <property type="match status" value="1"/>
</dbReference>
<evidence type="ECO:0000259" key="9">
    <source>
        <dbReference type="PROSITE" id="PS50927"/>
    </source>
</evidence>
<evidence type="ECO:0000256" key="5">
    <source>
        <dbReference type="ARBA" id="ARBA00023170"/>
    </source>
</evidence>
<keyword evidence="8" id="KW-0472">Membrane</keyword>
<dbReference type="AlphaFoldDB" id="A0A1Z5RF80"/>
<comment type="catalytic activity">
    <reaction evidence="6">
        <text>L-threonyl-[protein] + ATP = O-phospho-L-threonyl-[protein] + ADP + H(+)</text>
        <dbReference type="Rhea" id="RHEA:46608"/>
        <dbReference type="Rhea" id="RHEA-COMP:11060"/>
        <dbReference type="Rhea" id="RHEA-COMP:11605"/>
        <dbReference type="ChEBI" id="CHEBI:15378"/>
        <dbReference type="ChEBI" id="CHEBI:30013"/>
        <dbReference type="ChEBI" id="CHEBI:30616"/>
        <dbReference type="ChEBI" id="CHEBI:61977"/>
        <dbReference type="ChEBI" id="CHEBI:456216"/>
        <dbReference type="EC" id="2.7.11.1"/>
    </reaction>
</comment>
<dbReference type="Gramene" id="OQU82404">
    <property type="protein sequence ID" value="OQU82404"/>
    <property type="gene ID" value="SORBI_3006G229901"/>
</dbReference>
<reference evidence="11 12" key="1">
    <citation type="journal article" date="2009" name="Nature">
        <title>The Sorghum bicolor genome and the diversification of grasses.</title>
        <authorList>
            <person name="Paterson A.H."/>
            <person name="Bowers J.E."/>
            <person name="Bruggmann R."/>
            <person name="Dubchak I."/>
            <person name="Grimwood J."/>
            <person name="Gundlach H."/>
            <person name="Haberer G."/>
            <person name="Hellsten U."/>
            <person name="Mitros T."/>
            <person name="Poliakov A."/>
            <person name="Schmutz J."/>
            <person name="Spannagl M."/>
            <person name="Tang H."/>
            <person name="Wang X."/>
            <person name="Wicker T."/>
            <person name="Bharti A.K."/>
            <person name="Chapman J."/>
            <person name="Feltus F.A."/>
            <person name="Gowik U."/>
            <person name="Grigoriev I.V."/>
            <person name="Lyons E."/>
            <person name="Maher C.A."/>
            <person name="Martis M."/>
            <person name="Narechania A."/>
            <person name="Otillar R.P."/>
            <person name="Penning B.W."/>
            <person name="Salamov A.A."/>
            <person name="Wang Y."/>
            <person name="Zhang L."/>
            <person name="Carpita N.C."/>
            <person name="Freeling M."/>
            <person name="Gingle A.R."/>
            <person name="Hash C.T."/>
            <person name="Keller B."/>
            <person name="Klein P."/>
            <person name="Kresovich S."/>
            <person name="McCann M.C."/>
            <person name="Ming R."/>
            <person name="Peterson D.G."/>
            <person name="Mehboob-ur-Rahman"/>
            <person name="Ware D."/>
            <person name="Westhoff P."/>
            <person name="Mayer K.F."/>
            <person name="Messing J."/>
            <person name="Rokhsar D.S."/>
        </authorList>
    </citation>
    <scope>NUCLEOTIDE SEQUENCE [LARGE SCALE GENOMIC DNA]</scope>
    <source>
        <strain evidence="12">cv. BTx623</strain>
    </source>
</reference>
<dbReference type="CDD" id="cd00028">
    <property type="entry name" value="B_lectin"/>
    <property type="match status" value="1"/>
</dbReference>
<sequence>MQRIFFPASTVIYAQPIRHLSCIRGVVTLPVPCAKTTKHRSSMANANSILLIFFSLFLLVALTALAANAASDILSKGRNITDGDKLVSARGSFTLGFFSLGVPSKRYLGIWFSVSEDAVCWVANRDRPLADTSGSALVITDAGSLLLLDGSGQVVWSSNTTSAAAGPASAQLLESGNLVVLSDPNSSAVVLWQSFDHPSNTLLPGMKIGKNLWTGAEWRLTSWRSASDPSSGKYWYTTDARGVPENVLRDGDDVERYRTGPWNGLWFSGIPEMATYSDMFAYELTVSPGEVTYGYVARAGAPFSRLLLTDDGLVQRLVWDAATRAWKNFFQAPRGVCDAFGRCGAFGVCDAGAASTSFCGCARGFSPASPAGWRMRDYSVGCRRNVALDCAGAGAGNGTMATAAADGFLRLRGVKLPDADNVSVDAGVTLEECGARCVANCSCVAYAPMDIRGGGGGGARSGCIMWTDGLVDLRLVDGGQDLYLKGYTAPEFAMQGNLTLKCDVYSFGVVIMNIISGPRKRNMLPLLPYAWDCWSQHKIEDLLDSAMEEPEFGLLPALEKCVQIGLLCVQQLPDDR</sequence>
<dbReference type="Proteomes" id="UP000000768">
    <property type="component" value="Chromosome 6"/>
</dbReference>
<evidence type="ECO:0000259" key="10">
    <source>
        <dbReference type="PROSITE" id="PS50948"/>
    </source>
</evidence>
<dbReference type="SUPFAM" id="SSF56112">
    <property type="entry name" value="Protein kinase-like (PK-like)"/>
    <property type="match status" value="1"/>
</dbReference>
<proteinExistence type="predicted"/>
<dbReference type="EC" id="2.7.11.1" evidence="2"/>
<feature type="domain" description="Apple" evidence="10">
    <location>
        <begin position="390"/>
        <end position="487"/>
    </location>
</feature>
<dbReference type="GO" id="GO:0048544">
    <property type="term" value="P:recognition of pollen"/>
    <property type="evidence" value="ECO:0007669"/>
    <property type="project" value="InterPro"/>
</dbReference>
<dbReference type="Pfam" id="PF08276">
    <property type="entry name" value="PAN_2"/>
    <property type="match status" value="1"/>
</dbReference>